<dbReference type="Gene3D" id="1.10.510.10">
    <property type="entry name" value="Transferase(Phosphotransferase) domain 1"/>
    <property type="match status" value="1"/>
</dbReference>
<dbReference type="EMBL" id="SHKY01000001">
    <property type="protein sequence ID" value="RZU48992.1"/>
    <property type="molecule type" value="Genomic_DNA"/>
</dbReference>
<feature type="compositionally biased region" description="Pro residues" evidence="10">
    <location>
        <begin position="808"/>
        <end position="821"/>
    </location>
</feature>
<dbReference type="PANTHER" id="PTHR43289:SF6">
    <property type="entry name" value="SERINE_THREONINE-PROTEIN KINASE NEKL-3"/>
    <property type="match status" value="1"/>
</dbReference>
<reference evidence="13 14" key="1">
    <citation type="submission" date="2019-02" db="EMBL/GenBank/DDBJ databases">
        <title>Sequencing the genomes of 1000 actinobacteria strains.</title>
        <authorList>
            <person name="Klenk H.-P."/>
        </authorList>
    </citation>
    <scope>NUCLEOTIDE SEQUENCE [LARGE SCALE GENOMIC DNA]</scope>
    <source>
        <strain evidence="13 14">DSM 45162</strain>
    </source>
</reference>
<dbReference type="GO" id="GO:0005975">
    <property type="term" value="P:carbohydrate metabolic process"/>
    <property type="evidence" value="ECO:0007669"/>
    <property type="project" value="InterPro"/>
</dbReference>
<evidence type="ECO:0000259" key="11">
    <source>
        <dbReference type="PROSITE" id="PS50011"/>
    </source>
</evidence>
<feature type="region of interest" description="Disordered" evidence="10">
    <location>
        <begin position="496"/>
        <end position="551"/>
    </location>
</feature>
<evidence type="ECO:0000256" key="4">
    <source>
        <dbReference type="ARBA" id="ARBA00022741"/>
    </source>
</evidence>
<evidence type="ECO:0000259" key="12">
    <source>
        <dbReference type="PROSITE" id="PS51173"/>
    </source>
</evidence>
<feature type="compositionally biased region" description="Low complexity" evidence="10">
    <location>
        <begin position="747"/>
        <end position="779"/>
    </location>
</feature>
<evidence type="ECO:0000256" key="9">
    <source>
        <dbReference type="PROSITE-ProRule" id="PRU10141"/>
    </source>
</evidence>
<dbReference type="InterPro" id="IPR001919">
    <property type="entry name" value="CBD2"/>
</dbReference>
<feature type="region of interest" description="Disordered" evidence="10">
    <location>
        <begin position="360"/>
        <end position="482"/>
    </location>
</feature>
<accession>A0A4Q7ZE49</accession>
<comment type="catalytic activity">
    <reaction evidence="8">
        <text>L-seryl-[protein] + ATP = O-phospho-L-seryl-[protein] + ADP + H(+)</text>
        <dbReference type="Rhea" id="RHEA:17989"/>
        <dbReference type="Rhea" id="RHEA-COMP:9863"/>
        <dbReference type="Rhea" id="RHEA-COMP:11604"/>
        <dbReference type="ChEBI" id="CHEBI:15378"/>
        <dbReference type="ChEBI" id="CHEBI:29999"/>
        <dbReference type="ChEBI" id="CHEBI:30616"/>
        <dbReference type="ChEBI" id="CHEBI:83421"/>
        <dbReference type="ChEBI" id="CHEBI:456216"/>
        <dbReference type="EC" id="2.7.11.1"/>
    </reaction>
</comment>
<proteinExistence type="predicted"/>
<evidence type="ECO:0000256" key="8">
    <source>
        <dbReference type="ARBA" id="ARBA00048679"/>
    </source>
</evidence>
<dbReference type="Gene3D" id="3.30.200.20">
    <property type="entry name" value="Phosphorylase Kinase, domain 1"/>
    <property type="match status" value="1"/>
</dbReference>
<evidence type="ECO:0000256" key="7">
    <source>
        <dbReference type="ARBA" id="ARBA00047899"/>
    </source>
</evidence>
<dbReference type="EC" id="2.7.11.1" evidence="1"/>
<evidence type="ECO:0000256" key="1">
    <source>
        <dbReference type="ARBA" id="ARBA00012513"/>
    </source>
</evidence>
<dbReference type="GO" id="GO:0004674">
    <property type="term" value="F:protein serine/threonine kinase activity"/>
    <property type="evidence" value="ECO:0007669"/>
    <property type="project" value="UniProtKB-KW"/>
</dbReference>
<dbReference type="InterPro" id="IPR011009">
    <property type="entry name" value="Kinase-like_dom_sf"/>
</dbReference>
<sequence length="829" mass="84157">MWGHMSTTDLPGSSLLAGRYRLVERLGAGGMSVVWRGFDEVLGRQVAVKVLPPSTSADPSFRRRLRAEAQAAARLSHPHITNVYDYGEATTVDGEPVPYVVMELVDGESLAAVLARVRRLPWPAAVRICAEVSAALAAAHARGIVHRDVTPANVMLTSTGAKVVDFGISALIGENDIDPDGSLLGTPAYLAPERLEGGQVSPATDVYAVGLLIYRTLIGQLPWDVGTTTALLRAHQYTEPEPLPPVEGLPHAVEALVGRCLEKGPDDRPSSAELAHVLAGLSAGAPAPRGFVPDWADNSEDTTILPSRWQTDGFLGRVRPGHARVADAPAQAGRGVAAVPSGMAAAGLAAVADVDAQGSPLARSDAGSGVDADPFHDGFPAPASLADPLDPAAPSPANGGPLRPAPGLARNNRFSAAARSAPPGTAPPGPGLPGTALPGAALPGPGHPGTALPGAALPGEPGGGAPGAELRRATGHDAENSGWADREAQAWAGPGAVGVAGLSGDTPTAIRPPVGANSRDGLDPQRQVVPPQRRGDGPAAPDGPAGGRGVPTRRALIVTGALVAFGAGAWAVAGTGPGRNDAAHVAPQPSVLAANGKCVVSYTVWSDDGKRFKAAVTVANRDTVPIKDWNLWFVMPGDQTMSGNGKLRLDQQDRGVTVTSDDPLSPLHTTTVQVTGRYAESNAAPMVFQLDGKTCETFVSGKPGEPSRPVEHLVGGGVRLGPVPTTSNPVPGISIAPNGLAVPVPVASTPGATGTPSPGATTPTTDPTTTAPTTAATTTTPPPPKPPDDDTPTTDPTTTAPTTTTTTNPPPPSPSLPPPDPADQDPADQ</sequence>
<dbReference type="SUPFAM" id="SSF49384">
    <property type="entry name" value="Carbohydrate-binding domain"/>
    <property type="match status" value="1"/>
</dbReference>
<feature type="compositionally biased region" description="Low complexity" evidence="10">
    <location>
        <begin position="380"/>
        <end position="397"/>
    </location>
</feature>
<dbReference type="InterPro" id="IPR017441">
    <property type="entry name" value="Protein_kinase_ATP_BS"/>
</dbReference>
<name>A0A4Q7ZE49_9ACTN</name>
<keyword evidence="3" id="KW-0808">Transferase</keyword>
<evidence type="ECO:0000256" key="6">
    <source>
        <dbReference type="ARBA" id="ARBA00022840"/>
    </source>
</evidence>
<evidence type="ECO:0000313" key="13">
    <source>
        <dbReference type="EMBL" id="RZU48992.1"/>
    </source>
</evidence>
<dbReference type="GO" id="GO:0030247">
    <property type="term" value="F:polysaccharide binding"/>
    <property type="evidence" value="ECO:0007669"/>
    <property type="project" value="UniProtKB-UniRule"/>
</dbReference>
<evidence type="ECO:0000256" key="10">
    <source>
        <dbReference type="SAM" id="MobiDB-lite"/>
    </source>
</evidence>
<comment type="catalytic activity">
    <reaction evidence="7">
        <text>L-threonyl-[protein] + ATP = O-phospho-L-threonyl-[protein] + ADP + H(+)</text>
        <dbReference type="Rhea" id="RHEA:46608"/>
        <dbReference type="Rhea" id="RHEA-COMP:11060"/>
        <dbReference type="Rhea" id="RHEA-COMP:11605"/>
        <dbReference type="ChEBI" id="CHEBI:15378"/>
        <dbReference type="ChEBI" id="CHEBI:30013"/>
        <dbReference type="ChEBI" id="CHEBI:30616"/>
        <dbReference type="ChEBI" id="CHEBI:61977"/>
        <dbReference type="ChEBI" id="CHEBI:456216"/>
        <dbReference type="EC" id="2.7.11.1"/>
    </reaction>
</comment>
<keyword evidence="6 9" id="KW-0067">ATP-binding</keyword>
<dbReference type="Gene3D" id="2.60.40.290">
    <property type="match status" value="1"/>
</dbReference>
<feature type="compositionally biased region" description="Basic and acidic residues" evidence="10">
    <location>
        <begin position="469"/>
        <end position="482"/>
    </location>
</feature>
<feature type="compositionally biased region" description="Low complexity" evidence="10">
    <location>
        <begin position="409"/>
        <end position="423"/>
    </location>
</feature>
<dbReference type="PROSITE" id="PS00109">
    <property type="entry name" value="PROTEIN_KINASE_TYR"/>
    <property type="match status" value="1"/>
</dbReference>
<feature type="compositionally biased region" description="Low complexity" evidence="10">
    <location>
        <begin position="433"/>
        <end position="459"/>
    </location>
</feature>
<dbReference type="SUPFAM" id="SSF56112">
    <property type="entry name" value="Protein kinase-like (PK-like)"/>
    <property type="match status" value="1"/>
</dbReference>
<protein>
    <recommendedName>
        <fullName evidence="1">non-specific serine/threonine protein kinase</fullName>
        <ecNumber evidence="1">2.7.11.1</ecNumber>
    </recommendedName>
</protein>
<dbReference type="GO" id="GO:0005524">
    <property type="term" value="F:ATP binding"/>
    <property type="evidence" value="ECO:0007669"/>
    <property type="project" value="UniProtKB-UniRule"/>
</dbReference>
<dbReference type="CDD" id="cd14014">
    <property type="entry name" value="STKc_PknB_like"/>
    <property type="match status" value="1"/>
</dbReference>
<comment type="caution">
    <text evidence="13">The sequence shown here is derived from an EMBL/GenBank/DDBJ whole genome shotgun (WGS) entry which is preliminary data.</text>
</comment>
<feature type="region of interest" description="Disordered" evidence="10">
    <location>
        <begin position="746"/>
        <end position="829"/>
    </location>
</feature>
<feature type="domain" description="CBM2" evidence="12">
    <location>
        <begin position="591"/>
        <end position="698"/>
    </location>
</feature>
<dbReference type="FunFam" id="3.30.200.20:FF:000035">
    <property type="entry name" value="Serine/threonine protein kinase Stk1"/>
    <property type="match status" value="1"/>
</dbReference>
<dbReference type="GO" id="GO:0004553">
    <property type="term" value="F:hydrolase activity, hydrolyzing O-glycosyl compounds"/>
    <property type="evidence" value="ECO:0007669"/>
    <property type="project" value="InterPro"/>
</dbReference>
<dbReference type="InterPro" id="IPR008965">
    <property type="entry name" value="CBM2/CBM3_carb-bd_dom_sf"/>
</dbReference>
<dbReference type="SMART" id="SM00637">
    <property type="entry name" value="CBD_II"/>
    <property type="match status" value="1"/>
</dbReference>
<dbReference type="PANTHER" id="PTHR43289">
    <property type="entry name" value="MITOGEN-ACTIVATED PROTEIN KINASE KINASE KINASE 20-RELATED"/>
    <property type="match status" value="1"/>
</dbReference>
<evidence type="ECO:0000313" key="14">
    <source>
        <dbReference type="Proteomes" id="UP000292564"/>
    </source>
</evidence>
<dbReference type="PROSITE" id="PS50011">
    <property type="entry name" value="PROTEIN_KINASE_DOM"/>
    <property type="match status" value="1"/>
</dbReference>
<dbReference type="AlphaFoldDB" id="A0A4Q7ZE49"/>
<feature type="compositionally biased region" description="Low complexity" evidence="10">
    <location>
        <begin position="793"/>
        <end position="807"/>
    </location>
</feature>
<organism evidence="13 14">
    <name type="scientific">Krasilnikovia cinnamomea</name>
    <dbReference type="NCBI Taxonomy" id="349313"/>
    <lineage>
        <taxon>Bacteria</taxon>
        <taxon>Bacillati</taxon>
        <taxon>Actinomycetota</taxon>
        <taxon>Actinomycetes</taxon>
        <taxon>Micromonosporales</taxon>
        <taxon>Micromonosporaceae</taxon>
        <taxon>Krasilnikovia</taxon>
    </lineage>
</organism>
<evidence type="ECO:0000256" key="5">
    <source>
        <dbReference type="ARBA" id="ARBA00022777"/>
    </source>
</evidence>
<dbReference type="InterPro" id="IPR000719">
    <property type="entry name" value="Prot_kinase_dom"/>
</dbReference>
<keyword evidence="4 9" id="KW-0547">Nucleotide-binding</keyword>
<dbReference type="PROSITE" id="PS00107">
    <property type="entry name" value="PROTEIN_KINASE_ATP"/>
    <property type="match status" value="1"/>
</dbReference>
<dbReference type="InterPro" id="IPR012291">
    <property type="entry name" value="CBM2_carb-bd_dom_sf"/>
</dbReference>
<evidence type="ECO:0000256" key="3">
    <source>
        <dbReference type="ARBA" id="ARBA00022679"/>
    </source>
</evidence>
<dbReference type="PROSITE" id="PS51173">
    <property type="entry name" value="CBM2"/>
    <property type="match status" value="1"/>
</dbReference>
<dbReference type="Pfam" id="PF00069">
    <property type="entry name" value="Pkinase"/>
    <property type="match status" value="1"/>
</dbReference>
<dbReference type="Pfam" id="PF00553">
    <property type="entry name" value="CBM_2"/>
    <property type="match status" value="1"/>
</dbReference>
<keyword evidence="2" id="KW-0723">Serine/threonine-protein kinase</keyword>
<dbReference type="Proteomes" id="UP000292564">
    <property type="component" value="Unassembled WGS sequence"/>
</dbReference>
<keyword evidence="5 13" id="KW-0418">Kinase</keyword>
<keyword evidence="14" id="KW-1185">Reference proteome</keyword>
<feature type="domain" description="Protein kinase" evidence="11">
    <location>
        <begin position="20"/>
        <end position="279"/>
    </location>
</feature>
<dbReference type="InterPro" id="IPR008266">
    <property type="entry name" value="Tyr_kinase_AS"/>
</dbReference>
<gene>
    <name evidence="13" type="ORF">EV385_0726</name>
</gene>
<feature type="binding site" evidence="9">
    <location>
        <position position="49"/>
    </location>
    <ligand>
        <name>ATP</name>
        <dbReference type="ChEBI" id="CHEBI:30616"/>
    </ligand>
</feature>
<evidence type="ECO:0000256" key="2">
    <source>
        <dbReference type="ARBA" id="ARBA00022527"/>
    </source>
</evidence>